<organism evidence="1 2">
    <name type="scientific">Micromonospora gifhornensis</name>
    <dbReference type="NCBI Taxonomy" id="84594"/>
    <lineage>
        <taxon>Bacteria</taxon>
        <taxon>Bacillati</taxon>
        <taxon>Actinomycetota</taxon>
        <taxon>Actinomycetes</taxon>
        <taxon>Micromonosporales</taxon>
        <taxon>Micromonosporaceae</taxon>
        <taxon>Micromonospora</taxon>
    </lineage>
</organism>
<dbReference type="Proteomes" id="UP000647860">
    <property type="component" value="Unassembled WGS sequence"/>
</dbReference>
<protein>
    <submittedName>
        <fullName evidence="1">Uncharacterized protein</fullName>
    </submittedName>
</protein>
<keyword evidence="2" id="KW-1185">Reference proteome</keyword>
<reference evidence="1 2" key="1">
    <citation type="submission" date="2021-01" db="EMBL/GenBank/DDBJ databases">
        <title>Whole genome shotgun sequence of Verrucosispora gifhornensis NBRC 16317.</title>
        <authorList>
            <person name="Komaki H."/>
            <person name="Tamura T."/>
        </authorList>
    </citation>
    <scope>NUCLEOTIDE SEQUENCE [LARGE SCALE GENOMIC DNA]</scope>
    <source>
        <strain evidence="1 2">NBRC 16317</strain>
    </source>
</reference>
<gene>
    <name evidence="1" type="ORF">Vgi01_01310</name>
</gene>
<comment type="caution">
    <text evidence="1">The sequence shown here is derived from an EMBL/GenBank/DDBJ whole genome shotgun (WGS) entry which is preliminary data.</text>
</comment>
<accession>A0ABQ4I6C2</accession>
<sequence>MAHPLLVTLKTEEPMRTLSLRRSAATLATALVATLAVALLPATAALALPSGAGWSASWSYYQPNAYQYSGTLPGVRLTGYATDNAGTSATLGTIEDTAADGRCARVMLYAYGVGYIADRTTCGNGSYLTYNTVSYDQGLLVIVYRMIDGTNTNDKGFYLFIPGSATDSELRTVGTGASWSYYTSTAYQYTVTRPGVRLIGYGVHQAGDLRSSLNTVEKTAVAKGACASGKVTGGTTVSGSTCLNGGTTSFHRNDHSYNLEASACYKTLLGTQRCLAVNIPEPW</sequence>
<proteinExistence type="predicted"/>
<evidence type="ECO:0000313" key="2">
    <source>
        <dbReference type="Proteomes" id="UP000647860"/>
    </source>
</evidence>
<name>A0ABQ4I6C2_9ACTN</name>
<dbReference type="EMBL" id="BOPA01000002">
    <property type="protein sequence ID" value="GIJ13447.1"/>
    <property type="molecule type" value="Genomic_DNA"/>
</dbReference>
<evidence type="ECO:0000313" key="1">
    <source>
        <dbReference type="EMBL" id="GIJ13447.1"/>
    </source>
</evidence>